<name>A0AAV4FHI5_9GAST</name>
<evidence type="ECO:0000313" key="2">
    <source>
        <dbReference type="Proteomes" id="UP000762676"/>
    </source>
</evidence>
<evidence type="ECO:0000313" key="1">
    <source>
        <dbReference type="EMBL" id="GFR72892.1"/>
    </source>
</evidence>
<organism evidence="1 2">
    <name type="scientific">Elysia marginata</name>
    <dbReference type="NCBI Taxonomy" id="1093978"/>
    <lineage>
        <taxon>Eukaryota</taxon>
        <taxon>Metazoa</taxon>
        <taxon>Spiralia</taxon>
        <taxon>Lophotrochozoa</taxon>
        <taxon>Mollusca</taxon>
        <taxon>Gastropoda</taxon>
        <taxon>Heterobranchia</taxon>
        <taxon>Euthyneura</taxon>
        <taxon>Panpulmonata</taxon>
        <taxon>Sacoglossa</taxon>
        <taxon>Placobranchoidea</taxon>
        <taxon>Plakobranchidae</taxon>
        <taxon>Elysia</taxon>
    </lineage>
</organism>
<dbReference type="Proteomes" id="UP000762676">
    <property type="component" value="Unassembled WGS sequence"/>
</dbReference>
<comment type="caution">
    <text evidence="1">The sequence shown here is derived from an EMBL/GenBank/DDBJ whole genome shotgun (WGS) entry which is preliminary data.</text>
</comment>
<dbReference type="AlphaFoldDB" id="A0AAV4FHI5"/>
<gene>
    <name evidence="1" type="ORF">ElyMa_005717300</name>
</gene>
<sequence length="94" mass="10742">MFSGDQTLAHHLDSFGLLQTKYTIDTLEVLTKHPHLMFLLMFVNFRRSYSFREKKRTTALTSSFGQSLTGLAILESVVFNSAFTNGAETVHRER</sequence>
<protein>
    <submittedName>
        <fullName evidence="1">Uncharacterized protein</fullName>
    </submittedName>
</protein>
<keyword evidence="2" id="KW-1185">Reference proteome</keyword>
<dbReference type="EMBL" id="BMAT01011444">
    <property type="protein sequence ID" value="GFR72892.1"/>
    <property type="molecule type" value="Genomic_DNA"/>
</dbReference>
<reference evidence="1 2" key="1">
    <citation type="journal article" date="2021" name="Elife">
        <title>Chloroplast acquisition without the gene transfer in kleptoplastic sea slugs, Plakobranchus ocellatus.</title>
        <authorList>
            <person name="Maeda T."/>
            <person name="Takahashi S."/>
            <person name="Yoshida T."/>
            <person name="Shimamura S."/>
            <person name="Takaki Y."/>
            <person name="Nagai Y."/>
            <person name="Toyoda A."/>
            <person name="Suzuki Y."/>
            <person name="Arimoto A."/>
            <person name="Ishii H."/>
            <person name="Satoh N."/>
            <person name="Nishiyama T."/>
            <person name="Hasebe M."/>
            <person name="Maruyama T."/>
            <person name="Minagawa J."/>
            <person name="Obokata J."/>
            <person name="Shigenobu S."/>
        </authorList>
    </citation>
    <scope>NUCLEOTIDE SEQUENCE [LARGE SCALE GENOMIC DNA]</scope>
</reference>
<accession>A0AAV4FHI5</accession>
<proteinExistence type="predicted"/>